<reference evidence="1" key="1">
    <citation type="submission" date="2019-04" db="EMBL/GenBank/DDBJ databases">
        <title>Microbes associate with the intestines of laboratory mice.</title>
        <authorList>
            <person name="Navarre W."/>
            <person name="Wong E."/>
            <person name="Huang K."/>
            <person name="Tropini C."/>
            <person name="Ng K."/>
            <person name="Yu B."/>
        </authorList>
    </citation>
    <scope>NUCLEOTIDE SEQUENCE</scope>
    <source>
        <strain evidence="1">NM01_1-7b</strain>
    </source>
</reference>
<dbReference type="Proteomes" id="UP000304953">
    <property type="component" value="Unassembled WGS sequence"/>
</dbReference>
<protein>
    <submittedName>
        <fullName evidence="1">Uncharacterized protein</fullName>
    </submittedName>
</protein>
<comment type="caution">
    <text evidence="1">The sequence shown here is derived from an EMBL/GenBank/DDBJ whole genome shotgun (WGS) entry which is preliminary data.</text>
</comment>
<evidence type="ECO:0000313" key="1">
    <source>
        <dbReference type="EMBL" id="TGY86208.1"/>
    </source>
</evidence>
<keyword evidence="2" id="KW-1185">Reference proteome</keyword>
<accession>A0AC61RM61</accession>
<sequence>MQNKIWEQVGQFLNRLRCENVARNTVVDVPGYKETQEEMERLREKCETAVQQLPQEQRQLLLEWMAKLEDMNSLEGQKAYCQGYVDCILLLSGMGLLRQDLSTEELRKWIRQ</sequence>
<evidence type="ECO:0000313" key="2">
    <source>
        <dbReference type="Proteomes" id="UP000304953"/>
    </source>
</evidence>
<proteinExistence type="predicted"/>
<gene>
    <name evidence="1" type="ORF">E5329_28360</name>
</gene>
<dbReference type="EMBL" id="SRYA01000158">
    <property type="protein sequence ID" value="TGY86208.1"/>
    <property type="molecule type" value="Genomic_DNA"/>
</dbReference>
<name>A0AC61RM61_9FIRM</name>
<organism evidence="1 2">
    <name type="scientific">Petralouisia muris</name>
    <dbReference type="NCBI Taxonomy" id="3032872"/>
    <lineage>
        <taxon>Bacteria</taxon>
        <taxon>Bacillati</taxon>
        <taxon>Bacillota</taxon>
        <taxon>Clostridia</taxon>
        <taxon>Lachnospirales</taxon>
        <taxon>Lachnospiraceae</taxon>
        <taxon>Petralouisia</taxon>
    </lineage>
</organism>